<feature type="chain" id="PRO_5008686210" evidence="1">
    <location>
        <begin position="26"/>
        <end position="381"/>
    </location>
</feature>
<dbReference type="PANTHER" id="PTHR19328:SF75">
    <property type="entry name" value="ALDOSE SUGAR DEHYDROGENASE YLII"/>
    <property type="match status" value="1"/>
</dbReference>
<gene>
    <name evidence="3" type="ORF">GA0061102_10603</name>
</gene>
<dbReference type="Gene3D" id="2.120.10.30">
    <property type="entry name" value="TolB, C-terminal domain"/>
    <property type="match status" value="1"/>
</dbReference>
<evidence type="ECO:0000256" key="1">
    <source>
        <dbReference type="SAM" id="SignalP"/>
    </source>
</evidence>
<dbReference type="RefSeq" id="WP_092855836.1">
    <property type="nucleotide sequence ID" value="NZ_FMAH01000060.1"/>
</dbReference>
<dbReference type="STRING" id="411945.GA0061102_10603"/>
<dbReference type="InterPro" id="IPR011042">
    <property type="entry name" value="6-blade_b-propeller_TolB-like"/>
</dbReference>
<dbReference type="EMBL" id="FMAH01000060">
    <property type="protein sequence ID" value="SCB47589.1"/>
    <property type="molecule type" value="Genomic_DNA"/>
</dbReference>
<dbReference type="InterPro" id="IPR011041">
    <property type="entry name" value="Quinoprot_gluc/sorb_DH_b-prop"/>
</dbReference>
<dbReference type="PANTHER" id="PTHR19328">
    <property type="entry name" value="HEDGEHOG-INTERACTING PROTEIN"/>
    <property type="match status" value="1"/>
</dbReference>
<evidence type="ECO:0000259" key="2">
    <source>
        <dbReference type="Pfam" id="PF07995"/>
    </source>
</evidence>
<keyword evidence="1" id="KW-0732">Signal</keyword>
<evidence type="ECO:0000313" key="3">
    <source>
        <dbReference type="EMBL" id="SCB47589.1"/>
    </source>
</evidence>
<dbReference type="AlphaFoldDB" id="A0A1C3X5T3"/>
<dbReference type="InterPro" id="IPR012938">
    <property type="entry name" value="Glc/Sorbosone_DH"/>
</dbReference>
<proteinExistence type="predicted"/>
<reference evidence="4" key="1">
    <citation type="submission" date="2016-08" db="EMBL/GenBank/DDBJ databases">
        <authorList>
            <person name="Varghese N."/>
            <person name="Submissions Spin"/>
        </authorList>
    </citation>
    <scope>NUCLEOTIDE SEQUENCE [LARGE SCALE GENOMIC DNA]</scope>
    <source>
        <strain evidence="4">HAMBI 2971</strain>
    </source>
</reference>
<dbReference type="Proteomes" id="UP000199435">
    <property type="component" value="Unassembled WGS sequence"/>
</dbReference>
<organism evidence="3 4">
    <name type="scientific">Rhizobium miluonense</name>
    <dbReference type="NCBI Taxonomy" id="411945"/>
    <lineage>
        <taxon>Bacteria</taxon>
        <taxon>Pseudomonadati</taxon>
        <taxon>Pseudomonadota</taxon>
        <taxon>Alphaproteobacteria</taxon>
        <taxon>Hyphomicrobiales</taxon>
        <taxon>Rhizobiaceae</taxon>
        <taxon>Rhizobium/Agrobacterium group</taxon>
        <taxon>Rhizobium</taxon>
    </lineage>
</organism>
<sequence length="381" mass="41114">MHAGITGISVAFAASILLSAGIAFAETPQTFKTQKVTVKVETVAAGLEHPWAVAVLPDGAYLVTERPGRLRLVRDGKISPALAGLPKVYARGQGGLLDIELDPKFSSNRTLYFTASVAGDGGSGTAVFRARLSSDEKQLTDVKRIFLMNKLSSGNIQYGSRIAIAGDGSLFVSLGDRGEQDRAQDFQDDAGSIIHIGADGSIPDDNPFKDGKRALPEIWSKGHRNPQGITFDRETNKLYTSEHGAKGGDEINTPEAGKNYGWPVISYGTNYDGTKIGIGTAKKGMEQPLFYWDPSIAPGGIAVYRGKMFPEWNGAFLVTALKFQLLSRLDRDGSGKITERERMFEDKFGRMRDIVVAPDGALLITTDEDNGVLLRVSRAAD</sequence>
<dbReference type="Pfam" id="PF07995">
    <property type="entry name" value="GSDH"/>
    <property type="match status" value="1"/>
</dbReference>
<feature type="domain" description="Glucose/Sorbosone dehydrogenase" evidence="2">
    <location>
        <begin position="47"/>
        <end position="375"/>
    </location>
</feature>
<evidence type="ECO:0000313" key="4">
    <source>
        <dbReference type="Proteomes" id="UP000199435"/>
    </source>
</evidence>
<dbReference type="OrthoDB" id="9770043at2"/>
<dbReference type="SUPFAM" id="SSF50952">
    <property type="entry name" value="Soluble quinoprotein glucose dehydrogenase"/>
    <property type="match status" value="1"/>
</dbReference>
<accession>A0A1C3X5T3</accession>
<keyword evidence="4" id="KW-1185">Reference proteome</keyword>
<feature type="signal peptide" evidence="1">
    <location>
        <begin position="1"/>
        <end position="25"/>
    </location>
</feature>
<name>A0A1C3X5T3_9HYPH</name>
<protein>
    <submittedName>
        <fullName evidence="3">Glucose/arabinose dehydrogenase, beta-propeller fold</fullName>
    </submittedName>
</protein>